<protein>
    <submittedName>
        <fullName evidence="1">Uncharacterized protein</fullName>
    </submittedName>
</protein>
<organism evidence="1 2">
    <name type="scientific">Cronobacter malonaticus</name>
    <dbReference type="NCBI Taxonomy" id="413503"/>
    <lineage>
        <taxon>Bacteria</taxon>
        <taxon>Pseudomonadati</taxon>
        <taxon>Pseudomonadota</taxon>
        <taxon>Gammaproteobacteria</taxon>
        <taxon>Enterobacterales</taxon>
        <taxon>Enterobacteriaceae</taxon>
        <taxon>Cronobacter</taxon>
    </lineage>
</organism>
<dbReference type="EMBL" id="CP006731">
    <property type="protein sequence ID" value="AHB70317.1"/>
    <property type="molecule type" value="Genomic_DNA"/>
</dbReference>
<dbReference type="HOGENOM" id="CLU_186782_0_0_6"/>
<accession>V5TZF9</accession>
<name>V5TZF9_9ENTR</name>
<evidence type="ECO:0000313" key="1">
    <source>
        <dbReference type="EMBL" id="AHB70317.1"/>
    </source>
</evidence>
<dbReference type="AlphaFoldDB" id="V5TZF9"/>
<dbReference type="PATRIC" id="fig|1401659.3.peg.1936"/>
<sequence>MRKKFMAIEQKFDFKKHWLSLDQAGREAFALDAGTTAGYIAAHYCGRRKTPTKARMEKLFKACKQRGWLTSKNDLVQFFYS</sequence>
<gene>
    <name evidence="1" type="ORF">P262_02746</name>
</gene>
<dbReference type="Proteomes" id="UP000018545">
    <property type="component" value="Chromosome"/>
</dbReference>
<proteinExistence type="predicted"/>
<reference evidence="1 2" key="1">
    <citation type="journal article" date="2014" name="Genome Announc.">
        <title>Complete Genome Sequence of Cronobacter sakazakii Strain CMCC 45402.</title>
        <authorList>
            <person name="Zhao Z."/>
            <person name="Wang L."/>
            <person name="Wang B."/>
            <person name="Liang H."/>
            <person name="Ye Q."/>
            <person name="Zeng M."/>
        </authorList>
    </citation>
    <scope>NUCLEOTIDE SEQUENCE [LARGE SCALE GENOMIC DNA]</scope>
    <source>
        <strain evidence="2">45402</strain>
    </source>
</reference>
<dbReference type="KEGG" id="csi:P262_02746"/>
<evidence type="ECO:0000313" key="2">
    <source>
        <dbReference type="Proteomes" id="UP000018545"/>
    </source>
</evidence>